<dbReference type="PANTHER" id="PTHR48220:SF1">
    <property type="entry name" value="VACUOLAR PROTEIN SORTING-ASSOCIATED PROTEIN 62-RELATED"/>
    <property type="match status" value="1"/>
</dbReference>
<evidence type="ECO:0000313" key="3">
    <source>
        <dbReference type="EMBL" id="ODV61833.1"/>
    </source>
</evidence>
<keyword evidence="1" id="KW-0472">Membrane</keyword>
<evidence type="ECO:0000313" key="4">
    <source>
        <dbReference type="Proteomes" id="UP000095038"/>
    </source>
</evidence>
<evidence type="ECO:0008006" key="5">
    <source>
        <dbReference type="Google" id="ProtNLM"/>
    </source>
</evidence>
<feature type="transmembrane region" description="Helical" evidence="1">
    <location>
        <begin position="455"/>
        <end position="477"/>
    </location>
</feature>
<dbReference type="PANTHER" id="PTHR48220">
    <property type="match status" value="1"/>
</dbReference>
<protein>
    <recommendedName>
        <fullName evidence="5">Vacuolar protein sorting-associated protein 62</fullName>
    </recommendedName>
</protein>
<name>A0A1D2VJR4_9ASCO</name>
<proteinExistence type="predicted"/>
<dbReference type="FunCoup" id="A0A1D2VJR4">
    <property type="interactions" value="17"/>
</dbReference>
<sequence length="478" mass="55470">MLFSTLLLLHLGFFFLWGLQLMLAGASPLVKRRAASSEDMKASVFNPNLNLFNTDPFEGIDMNQNKFRYSKLPPILSSPNATQRTIKPGEIPSYVLEYCPFVHLYSEERYLPYDVNEFVSNFHLTFFNGTNLTDHDKLNGSPLTLKELANYAKLSQVEEVYLTSNEDFSKDPKWLTGLKNKPSLETGLIKNAPAILIVVDKGNGWLDSFWFYFYSFNLGPFVMGHGPYGNHVGDWEHSLVRFYNKKPMLLWMSSHGGGDGYIFNAIEKFNHYPNKLQKNRRRQKENKTYDPRNKRPIIFSARGTHANYASVGQHAHDIPYSILSDFTDRGPLWDPSLNFLGYTYDSNDNLTPQNGSHYPESTYGDWLKFRGHWGDKKIPPSDSRQVWSPWEWKYIDGPRGPLNKNLIRTITCQRFKWWNFWNGCKINTYIKMGDGVESEGAANCRVLNNKIQNDFFRFILTYVSYGGWLCYFIDYFWG</sequence>
<dbReference type="Proteomes" id="UP000095038">
    <property type="component" value="Unassembled WGS sequence"/>
</dbReference>
<feature type="chain" id="PRO_5008910493" description="Vacuolar protein sorting-associated protein 62" evidence="2">
    <location>
        <begin position="25"/>
        <end position="478"/>
    </location>
</feature>
<dbReference type="GeneID" id="30968110"/>
<keyword evidence="4" id="KW-1185">Reference proteome</keyword>
<feature type="signal peptide" evidence="2">
    <location>
        <begin position="1"/>
        <end position="24"/>
    </location>
</feature>
<keyword evidence="1" id="KW-0812">Transmembrane</keyword>
<evidence type="ECO:0000256" key="1">
    <source>
        <dbReference type="SAM" id="Phobius"/>
    </source>
</evidence>
<keyword evidence="2" id="KW-0732">Signal</keyword>
<organism evidence="3 4">
    <name type="scientific">Ascoidea rubescens DSM 1968</name>
    <dbReference type="NCBI Taxonomy" id="1344418"/>
    <lineage>
        <taxon>Eukaryota</taxon>
        <taxon>Fungi</taxon>
        <taxon>Dikarya</taxon>
        <taxon>Ascomycota</taxon>
        <taxon>Saccharomycotina</taxon>
        <taxon>Saccharomycetes</taxon>
        <taxon>Ascoideaceae</taxon>
        <taxon>Ascoidea</taxon>
    </lineage>
</organism>
<dbReference type="GO" id="GO:0000329">
    <property type="term" value="C:fungal-type vacuole membrane"/>
    <property type="evidence" value="ECO:0007669"/>
    <property type="project" value="TreeGrafter"/>
</dbReference>
<dbReference type="RefSeq" id="XP_020048140.1">
    <property type="nucleotide sequence ID" value="XM_020194474.1"/>
</dbReference>
<gene>
    <name evidence="3" type="ORF">ASCRUDRAFT_80214</name>
</gene>
<evidence type="ECO:0000256" key="2">
    <source>
        <dbReference type="SAM" id="SignalP"/>
    </source>
</evidence>
<dbReference type="InterPro" id="IPR053102">
    <property type="entry name" value="VPS_Associated"/>
</dbReference>
<dbReference type="AlphaFoldDB" id="A0A1D2VJR4"/>
<accession>A0A1D2VJR4</accession>
<keyword evidence="1" id="KW-1133">Transmembrane helix</keyword>
<dbReference type="OrthoDB" id="188042at2759"/>
<dbReference type="STRING" id="1344418.A0A1D2VJR4"/>
<dbReference type="InParanoid" id="A0A1D2VJR4"/>
<dbReference type="EMBL" id="KV454478">
    <property type="protein sequence ID" value="ODV61833.1"/>
    <property type="molecule type" value="Genomic_DNA"/>
</dbReference>
<dbReference type="GO" id="GO:0006623">
    <property type="term" value="P:protein targeting to vacuole"/>
    <property type="evidence" value="ECO:0007669"/>
    <property type="project" value="TreeGrafter"/>
</dbReference>
<reference evidence="4" key="1">
    <citation type="submission" date="2016-05" db="EMBL/GenBank/DDBJ databases">
        <title>Comparative genomics of biotechnologically important yeasts.</title>
        <authorList>
            <consortium name="DOE Joint Genome Institute"/>
            <person name="Riley R."/>
            <person name="Haridas S."/>
            <person name="Wolfe K.H."/>
            <person name="Lopes M.R."/>
            <person name="Hittinger C.T."/>
            <person name="Goker M."/>
            <person name="Salamov A."/>
            <person name="Wisecaver J."/>
            <person name="Long T.M."/>
            <person name="Aerts A.L."/>
            <person name="Barry K."/>
            <person name="Choi C."/>
            <person name="Clum A."/>
            <person name="Coughlan A.Y."/>
            <person name="Deshpande S."/>
            <person name="Douglass A.P."/>
            <person name="Hanson S.J."/>
            <person name="Klenk H.-P."/>
            <person name="Labutti K."/>
            <person name="Lapidus A."/>
            <person name="Lindquist E."/>
            <person name="Lipzen A."/>
            <person name="Meier-Kolthoff J.P."/>
            <person name="Ohm R.A."/>
            <person name="Otillar R.P."/>
            <person name="Pangilinan J."/>
            <person name="Peng Y."/>
            <person name="Rokas A."/>
            <person name="Rosa C.A."/>
            <person name="Scheuner C."/>
            <person name="Sibirny A.A."/>
            <person name="Slot J.C."/>
            <person name="Stielow J.B."/>
            <person name="Sun H."/>
            <person name="Kurtzman C.P."/>
            <person name="Blackwell M."/>
            <person name="Grigoriev I.V."/>
            <person name="Jeffries T.W."/>
        </authorList>
    </citation>
    <scope>NUCLEOTIDE SEQUENCE [LARGE SCALE GENOMIC DNA]</scope>
    <source>
        <strain evidence="4">DSM 1968</strain>
    </source>
</reference>